<evidence type="ECO:0000256" key="1">
    <source>
        <dbReference type="SAM" id="MobiDB-lite"/>
    </source>
</evidence>
<name>A0A5R9B804_9MICC</name>
<dbReference type="InterPro" id="IPR050490">
    <property type="entry name" value="Bact_solute-bd_prot1"/>
</dbReference>
<evidence type="ECO:0000313" key="3">
    <source>
        <dbReference type="EMBL" id="TLP93838.1"/>
    </source>
</evidence>
<dbReference type="OrthoDB" id="9780991at2"/>
<gene>
    <name evidence="3" type="ORF">FEF26_12770</name>
</gene>
<feature type="region of interest" description="Disordered" evidence="1">
    <location>
        <begin position="396"/>
        <end position="425"/>
    </location>
</feature>
<reference evidence="3 4" key="1">
    <citation type="submission" date="2019-05" db="EMBL/GenBank/DDBJ databases">
        <title>Nesterenkonia sp. GY074 isolated from the Southern Atlantic Ocean.</title>
        <authorList>
            <person name="Zhang G."/>
        </authorList>
    </citation>
    <scope>NUCLEOTIDE SEQUENCE [LARGE SCALE GENOMIC DNA]</scope>
    <source>
        <strain evidence="3 4">GY074</strain>
    </source>
</reference>
<feature type="chain" id="PRO_5024292279" evidence="2">
    <location>
        <begin position="24"/>
        <end position="425"/>
    </location>
</feature>
<organism evidence="3 4">
    <name type="scientific">Nesterenkonia salmonea</name>
    <dbReference type="NCBI Taxonomy" id="1804987"/>
    <lineage>
        <taxon>Bacteria</taxon>
        <taxon>Bacillati</taxon>
        <taxon>Actinomycetota</taxon>
        <taxon>Actinomycetes</taxon>
        <taxon>Micrococcales</taxon>
        <taxon>Micrococcaceae</taxon>
        <taxon>Nesterenkonia</taxon>
    </lineage>
</organism>
<dbReference type="Proteomes" id="UP000310458">
    <property type="component" value="Unassembled WGS sequence"/>
</dbReference>
<dbReference type="RefSeq" id="WP_138253926.1">
    <property type="nucleotide sequence ID" value="NZ_VAVZ01000040.1"/>
</dbReference>
<dbReference type="CDD" id="cd14748">
    <property type="entry name" value="PBP2_UgpB"/>
    <property type="match status" value="1"/>
</dbReference>
<proteinExistence type="predicted"/>
<dbReference type="PANTHER" id="PTHR43649">
    <property type="entry name" value="ARABINOSE-BINDING PROTEIN-RELATED"/>
    <property type="match status" value="1"/>
</dbReference>
<accession>A0A5R9B804</accession>
<comment type="caution">
    <text evidence="3">The sequence shown here is derived from an EMBL/GenBank/DDBJ whole genome shotgun (WGS) entry which is preliminary data.</text>
</comment>
<dbReference type="EMBL" id="VAVZ01000040">
    <property type="protein sequence ID" value="TLP93838.1"/>
    <property type="molecule type" value="Genomic_DNA"/>
</dbReference>
<dbReference type="Gene3D" id="3.40.190.10">
    <property type="entry name" value="Periplasmic binding protein-like II"/>
    <property type="match status" value="2"/>
</dbReference>
<feature type="signal peptide" evidence="2">
    <location>
        <begin position="1"/>
        <end position="23"/>
    </location>
</feature>
<dbReference type="PANTHER" id="PTHR43649:SF12">
    <property type="entry name" value="DIACETYLCHITOBIOSE BINDING PROTEIN DASA"/>
    <property type="match status" value="1"/>
</dbReference>
<sequence length="425" mass="46350">MKHSRLSLTASFAAIALTLTACGGDNGDDDVVSIDFYYPIAVGGPLESAMDGYIEQFNEEHEEYEVTPVYSGDYEQTLASVQSAAQAGNAPAATVLLSTDLRTLNEQDIITPIGEIVDDEDWFNSFDEPFMANSVLEDGTVGAIPFQRSTLVLYWNKELFEAAGLDPETPPETWDEMKDYGHQVMDSGADWGVMIPSSGTAIWQFEAVAIQMGLQLDSEDGTETYLDDPRAVEALENWVSLQDEGLEPQGIVDWGTVPDEFTSGTVGMVWTTTGQLTNISNSADFDFGVAPLPALEQPGSPTGGGNLYVTSGLPEEEQEAAVELIRFLSSPEIQADWTVESGYIAPLQEAWETEPLASYVEDFPEAAVARDQLPDAEREFSTYHRQEVGQFASSAVQSALTGEGEPQELLERAQQQADDALDEYR</sequence>
<keyword evidence="2" id="KW-0732">Signal</keyword>
<dbReference type="PROSITE" id="PS51257">
    <property type="entry name" value="PROKAR_LIPOPROTEIN"/>
    <property type="match status" value="1"/>
</dbReference>
<protein>
    <submittedName>
        <fullName evidence="3">ABC transporter substrate-binding protein</fullName>
    </submittedName>
</protein>
<evidence type="ECO:0000313" key="4">
    <source>
        <dbReference type="Proteomes" id="UP000310458"/>
    </source>
</evidence>
<keyword evidence="4" id="KW-1185">Reference proteome</keyword>
<dbReference type="InterPro" id="IPR006059">
    <property type="entry name" value="SBP"/>
</dbReference>
<dbReference type="AlphaFoldDB" id="A0A5R9B804"/>
<dbReference type="SUPFAM" id="SSF53850">
    <property type="entry name" value="Periplasmic binding protein-like II"/>
    <property type="match status" value="1"/>
</dbReference>
<dbReference type="Pfam" id="PF13416">
    <property type="entry name" value="SBP_bac_8"/>
    <property type="match status" value="1"/>
</dbReference>
<evidence type="ECO:0000256" key="2">
    <source>
        <dbReference type="SAM" id="SignalP"/>
    </source>
</evidence>